<feature type="region of interest" description="Disordered" evidence="1">
    <location>
        <begin position="76"/>
        <end position="97"/>
    </location>
</feature>
<dbReference type="AlphaFoldDB" id="A0A9J5WY50"/>
<comment type="caution">
    <text evidence="2">The sequence shown here is derived from an EMBL/GenBank/DDBJ whole genome shotgun (WGS) entry which is preliminary data.</text>
</comment>
<proteinExistence type="predicted"/>
<reference evidence="2 3" key="1">
    <citation type="submission" date="2020-09" db="EMBL/GenBank/DDBJ databases">
        <title>De no assembly of potato wild relative species, Solanum commersonii.</title>
        <authorList>
            <person name="Cho K."/>
        </authorList>
    </citation>
    <scope>NUCLEOTIDE SEQUENCE [LARGE SCALE GENOMIC DNA]</scope>
    <source>
        <strain evidence="2">LZ3.2</strain>
        <tissue evidence="2">Leaf</tissue>
    </source>
</reference>
<evidence type="ECO:0000313" key="3">
    <source>
        <dbReference type="Proteomes" id="UP000824120"/>
    </source>
</evidence>
<evidence type="ECO:0000313" key="2">
    <source>
        <dbReference type="EMBL" id="KAG5580287.1"/>
    </source>
</evidence>
<dbReference type="EMBL" id="JACXVP010000010">
    <property type="protein sequence ID" value="KAG5580287.1"/>
    <property type="molecule type" value="Genomic_DNA"/>
</dbReference>
<protein>
    <submittedName>
        <fullName evidence="2">Uncharacterized protein</fullName>
    </submittedName>
</protein>
<gene>
    <name evidence="2" type="ORF">H5410_050914</name>
</gene>
<name>A0A9J5WY50_SOLCO</name>
<organism evidence="2 3">
    <name type="scientific">Solanum commersonii</name>
    <name type="common">Commerson's wild potato</name>
    <name type="synonym">Commerson's nightshade</name>
    <dbReference type="NCBI Taxonomy" id="4109"/>
    <lineage>
        <taxon>Eukaryota</taxon>
        <taxon>Viridiplantae</taxon>
        <taxon>Streptophyta</taxon>
        <taxon>Embryophyta</taxon>
        <taxon>Tracheophyta</taxon>
        <taxon>Spermatophyta</taxon>
        <taxon>Magnoliopsida</taxon>
        <taxon>eudicotyledons</taxon>
        <taxon>Gunneridae</taxon>
        <taxon>Pentapetalae</taxon>
        <taxon>asterids</taxon>
        <taxon>lamiids</taxon>
        <taxon>Solanales</taxon>
        <taxon>Solanaceae</taxon>
        <taxon>Solanoideae</taxon>
        <taxon>Solaneae</taxon>
        <taxon>Solanum</taxon>
    </lineage>
</organism>
<dbReference type="Proteomes" id="UP000824120">
    <property type="component" value="Chromosome 10"/>
</dbReference>
<sequence>EQRKGTIEQKRNKAAERMKKRTSEDRLTHWMSRQTAMVLPNVSVFQAWKEKIHSAIKRHSRQNVLRCSAISPKVTKLEDAKDQSKKSDGIDHRVDRLSRLNAPNEREVLKPKLLNRWSMDIGLSWVQLERVNPKSFSRHSS</sequence>
<keyword evidence="3" id="KW-1185">Reference proteome</keyword>
<feature type="region of interest" description="Disordered" evidence="1">
    <location>
        <begin position="1"/>
        <end position="24"/>
    </location>
</feature>
<feature type="non-terminal residue" evidence="2">
    <location>
        <position position="141"/>
    </location>
</feature>
<accession>A0A9J5WY50</accession>
<evidence type="ECO:0000256" key="1">
    <source>
        <dbReference type="SAM" id="MobiDB-lite"/>
    </source>
</evidence>